<keyword evidence="2" id="KW-1185">Reference proteome</keyword>
<accession>N1QNQ1</accession>
<protein>
    <submittedName>
        <fullName evidence="1">Uncharacterized protein</fullName>
    </submittedName>
</protein>
<dbReference type="AlphaFoldDB" id="N1QNQ1"/>
<dbReference type="Proteomes" id="UP000016931">
    <property type="component" value="Unassembled WGS sequence"/>
</dbReference>
<sequence>MLSSHVEHVRWLENEGMSAEGAGDEGENTRMRYTHVGSGAGGRCGQCALQRDHTDMKCSIPCHDGRPPPSATCLAKRRTMYLLDLAIADSTSLGTNYELLPSNPAAVPPRGDPASCPALYLQPPDVFNSLSQQARREGHACMLTDLQSCLPNLLYHLTLLTLTVPRISLLSTRKQKRLTSHITHSTTAMDNPKVLHELDNGFVVRAWVRSNNLIASTNDVLTAGGAIE</sequence>
<dbReference type="HOGENOM" id="CLU_1215438_0_0_1"/>
<name>N1QNQ1_SPHMS</name>
<organism evidence="1 2">
    <name type="scientific">Sphaerulina musiva (strain SO2202)</name>
    <name type="common">Poplar stem canker fungus</name>
    <name type="synonym">Septoria musiva</name>
    <dbReference type="NCBI Taxonomy" id="692275"/>
    <lineage>
        <taxon>Eukaryota</taxon>
        <taxon>Fungi</taxon>
        <taxon>Dikarya</taxon>
        <taxon>Ascomycota</taxon>
        <taxon>Pezizomycotina</taxon>
        <taxon>Dothideomycetes</taxon>
        <taxon>Dothideomycetidae</taxon>
        <taxon>Mycosphaerellales</taxon>
        <taxon>Mycosphaerellaceae</taxon>
        <taxon>Sphaerulina</taxon>
    </lineage>
</organism>
<dbReference type="RefSeq" id="XP_016765595.1">
    <property type="nucleotide sequence ID" value="XM_016900550.1"/>
</dbReference>
<dbReference type="GeneID" id="27897687"/>
<reference evidence="1 2" key="1">
    <citation type="journal article" date="2012" name="PLoS Pathog.">
        <title>Diverse lifestyles and strategies of plant pathogenesis encoded in the genomes of eighteen Dothideomycetes fungi.</title>
        <authorList>
            <person name="Ohm R.A."/>
            <person name="Feau N."/>
            <person name="Henrissat B."/>
            <person name="Schoch C.L."/>
            <person name="Horwitz B.A."/>
            <person name="Barry K.W."/>
            <person name="Condon B.J."/>
            <person name="Copeland A.C."/>
            <person name="Dhillon B."/>
            <person name="Glaser F."/>
            <person name="Hesse C.N."/>
            <person name="Kosti I."/>
            <person name="LaButti K."/>
            <person name="Lindquist E.A."/>
            <person name="Lucas S."/>
            <person name="Salamov A.A."/>
            <person name="Bradshaw R.E."/>
            <person name="Ciuffetti L."/>
            <person name="Hamelin R.C."/>
            <person name="Kema G.H.J."/>
            <person name="Lawrence C."/>
            <person name="Scott J.A."/>
            <person name="Spatafora J.W."/>
            <person name="Turgeon B.G."/>
            <person name="de Wit P.J.G.M."/>
            <person name="Zhong S."/>
            <person name="Goodwin S.B."/>
            <person name="Grigoriev I.V."/>
        </authorList>
    </citation>
    <scope>NUCLEOTIDE SEQUENCE [LARGE SCALE GENOMIC DNA]</scope>
    <source>
        <strain evidence="1 2">SO2202</strain>
    </source>
</reference>
<dbReference type="EMBL" id="KB456260">
    <property type="protein sequence ID" value="EMF17474.1"/>
    <property type="molecule type" value="Genomic_DNA"/>
</dbReference>
<evidence type="ECO:0000313" key="1">
    <source>
        <dbReference type="EMBL" id="EMF17474.1"/>
    </source>
</evidence>
<proteinExistence type="predicted"/>
<evidence type="ECO:0000313" key="2">
    <source>
        <dbReference type="Proteomes" id="UP000016931"/>
    </source>
</evidence>
<gene>
    <name evidence="1" type="ORF">SEPMUDRAFT_104722</name>
</gene>